<evidence type="ECO:0000313" key="5">
    <source>
        <dbReference type="Proteomes" id="UP000476411"/>
    </source>
</evidence>
<dbReference type="GO" id="GO:0005975">
    <property type="term" value="P:carbohydrate metabolic process"/>
    <property type="evidence" value="ECO:0007669"/>
    <property type="project" value="InterPro"/>
</dbReference>
<name>A0A6B9ZMB6_9BACT</name>
<evidence type="ECO:0000256" key="2">
    <source>
        <dbReference type="SAM" id="SignalP"/>
    </source>
</evidence>
<keyword evidence="1 2" id="KW-0732">Signal</keyword>
<dbReference type="SMART" id="SM00236">
    <property type="entry name" value="fCBD"/>
    <property type="match status" value="1"/>
</dbReference>
<dbReference type="InterPro" id="IPR035971">
    <property type="entry name" value="CBD_sf"/>
</dbReference>
<evidence type="ECO:0000259" key="3">
    <source>
        <dbReference type="PROSITE" id="PS51164"/>
    </source>
</evidence>
<reference evidence="4 5" key="1">
    <citation type="submission" date="2020-01" db="EMBL/GenBank/DDBJ databases">
        <title>Complete genome sequence of Chitinophaga sp. H33E-04 isolated from quinoa roots.</title>
        <authorList>
            <person name="Weon H.-Y."/>
            <person name="Lee S.A."/>
        </authorList>
    </citation>
    <scope>NUCLEOTIDE SEQUENCE [LARGE SCALE GENOMIC DNA]</scope>
    <source>
        <strain evidence="4 5">H33E-04</strain>
    </source>
</reference>
<protein>
    <recommendedName>
        <fullName evidence="3">CBM1 domain-containing protein</fullName>
    </recommendedName>
</protein>
<dbReference type="SUPFAM" id="SSF57180">
    <property type="entry name" value="Cellulose-binding domain"/>
    <property type="match status" value="1"/>
</dbReference>
<evidence type="ECO:0000313" key="4">
    <source>
        <dbReference type="EMBL" id="QHS62761.1"/>
    </source>
</evidence>
<dbReference type="PROSITE" id="PS51164">
    <property type="entry name" value="CBM1_2"/>
    <property type="match status" value="1"/>
</dbReference>
<feature type="signal peptide" evidence="2">
    <location>
        <begin position="1"/>
        <end position="27"/>
    </location>
</feature>
<dbReference type="GO" id="GO:0030248">
    <property type="term" value="F:cellulose binding"/>
    <property type="evidence" value="ECO:0007669"/>
    <property type="project" value="InterPro"/>
</dbReference>
<sequence length="130" mass="13049">MKKLLKRIVIVCSMLAVVLGSMRSSIASSPLYGQCGGEGWTGSTTCADGGYCEMVNQYYSQCLPGGGCPGRCSGGGCGASSCTITAATIPGTGGGGASKSVTASAGYFACCYSDVVTIYARTYPNSCCPL</sequence>
<proteinExistence type="predicted"/>
<dbReference type="Proteomes" id="UP000476411">
    <property type="component" value="Chromosome"/>
</dbReference>
<keyword evidence="5" id="KW-1185">Reference proteome</keyword>
<feature type="chain" id="PRO_5025499686" description="CBM1 domain-containing protein" evidence="2">
    <location>
        <begin position="28"/>
        <end position="130"/>
    </location>
</feature>
<dbReference type="KEGG" id="chih:GWR21_25225"/>
<dbReference type="GO" id="GO:0005576">
    <property type="term" value="C:extracellular region"/>
    <property type="evidence" value="ECO:0007669"/>
    <property type="project" value="InterPro"/>
</dbReference>
<accession>A0A6B9ZMB6</accession>
<feature type="domain" description="CBM1" evidence="3">
    <location>
        <begin position="27"/>
        <end position="63"/>
    </location>
</feature>
<dbReference type="AlphaFoldDB" id="A0A6B9ZMB6"/>
<organism evidence="4 5">
    <name type="scientific">Chitinophaga agri</name>
    <dbReference type="NCBI Taxonomy" id="2703787"/>
    <lineage>
        <taxon>Bacteria</taxon>
        <taxon>Pseudomonadati</taxon>
        <taxon>Bacteroidota</taxon>
        <taxon>Chitinophagia</taxon>
        <taxon>Chitinophagales</taxon>
        <taxon>Chitinophagaceae</taxon>
        <taxon>Chitinophaga</taxon>
    </lineage>
</organism>
<dbReference type="PROSITE" id="PS00562">
    <property type="entry name" value="CBM1_1"/>
    <property type="match status" value="1"/>
</dbReference>
<dbReference type="Pfam" id="PF00734">
    <property type="entry name" value="CBM_1"/>
    <property type="match status" value="1"/>
</dbReference>
<dbReference type="EMBL" id="CP048113">
    <property type="protein sequence ID" value="QHS62761.1"/>
    <property type="molecule type" value="Genomic_DNA"/>
</dbReference>
<dbReference type="InterPro" id="IPR000254">
    <property type="entry name" value="CBD"/>
</dbReference>
<gene>
    <name evidence="4" type="ORF">GWR21_25225</name>
</gene>
<evidence type="ECO:0000256" key="1">
    <source>
        <dbReference type="ARBA" id="ARBA00022729"/>
    </source>
</evidence>